<dbReference type="SUPFAM" id="SSF56281">
    <property type="entry name" value="Metallo-hydrolase/oxidoreductase"/>
    <property type="match status" value="1"/>
</dbReference>
<dbReference type="InterPro" id="IPR052533">
    <property type="entry name" value="WalJ/YycJ-like"/>
</dbReference>
<evidence type="ECO:0000313" key="3">
    <source>
        <dbReference type="Proteomes" id="UP000823990"/>
    </source>
</evidence>
<protein>
    <submittedName>
        <fullName evidence="2">MBL fold metallo-hydrolase</fullName>
    </submittedName>
</protein>
<sequence>MALKVCSLASGSKGNCIFIGSRRTSLLIDAGVSPKRIAASLEAIGESLPAHILLSHTHSDHFRYVPALCEKGMTLHYGRPARRAAERIAGAEDFCGDFCIGDITVSPFAVSHDVPCYGFSFYSEGSKVTVVTDLGFMPRQTLEAMSDSDAVLIESNYDEHMLAVNPNYPAMLKARISGSRGHLSNTESAECTAYLAGKGVKHILLGHLSEQNNTPSAALGRAEAALAKYGLAGKASLAAASQHEVSEVIEVS</sequence>
<dbReference type="AlphaFoldDB" id="A0A9D1Q1J5"/>
<accession>A0A9D1Q1J5</accession>
<dbReference type="InterPro" id="IPR001279">
    <property type="entry name" value="Metallo-B-lactamas"/>
</dbReference>
<evidence type="ECO:0000313" key="2">
    <source>
        <dbReference type="EMBL" id="HIW03041.1"/>
    </source>
</evidence>
<dbReference type="PANTHER" id="PTHR47619:SF1">
    <property type="entry name" value="EXODEOXYRIBONUCLEASE WALJ"/>
    <property type="match status" value="1"/>
</dbReference>
<dbReference type="PANTHER" id="PTHR47619">
    <property type="entry name" value="METALLO-HYDROLASE YYCJ-RELATED"/>
    <property type="match status" value="1"/>
</dbReference>
<evidence type="ECO:0000259" key="1">
    <source>
        <dbReference type="Pfam" id="PF12706"/>
    </source>
</evidence>
<dbReference type="InterPro" id="IPR036866">
    <property type="entry name" value="RibonucZ/Hydroxyglut_hydro"/>
</dbReference>
<dbReference type="Gene3D" id="3.60.15.10">
    <property type="entry name" value="Ribonuclease Z/Hydroxyacylglutathione hydrolase-like"/>
    <property type="match status" value="1"/>
</dbReference>
<organism evidence="2 3">
    <name type="scientific">Candidatus Protoclostridium stercorigallinarum</name>
    <dbReference type="NCBI Taxonomy" id="2838741"/>
    <lineage>
        <taxon>Bacteria</taxon>
        <taxon>Bacillati</taxon>
        <taxon>Bacillota</taxon>
        <taxon>Clostridia</taxon>
        <taxon>Candidatus Protoclostridium</taxon>
    </lineage>
</organism>
<dbReference type="Proteomes" id="UP000823990">
    <property type="component" value="Unassembled WGS sequence"/>
</dbReference>
<feature type="domain" description="Metallo-beta-lactamase" evidence="1">
    <location>
        <begin position="26"/>
        <end position="196"/>
    </location>
</feature>
<comment type="caution">
    <text evidence="2">The sequence shown here is derived from an EMBL/GenBank/DDBJ whole genome shotgun (WGS) entry which is preliminary data.</text>
</comment>
<proteinExistence type="predicted"/>
<gene>
    <name evidence="2" type="ORF">H9892_06850</name>
</gene>
<dbReference type="Pfam" id="PF12706">
    <property type="entry name" value="Lactamase_B_2"/>
    <property type="match status" value="1"/>
</dbReference>
<name>A0A9D1Q1J5_9FIRM</name>
<reference evidence="2" key="1">
    <citation type="journal article" date="2021" name="PeerJ">
        <title>Extensive microbial diversity within the chicken gut microbiome revealed by metagenomics and culture.</title>
        <authorList>
            <person name="Gilroy R."/>
            <person name="Ravi A."/>
            <person name="Getino M."/>
            <person name="Pursley I."/>
            <person name="Horton D.L."/>
            <person name="Alikhan N.F."/>
            <person name="Baker D."/>
            <person name="Gharbi K."/>
            <person name="Hall N."/>
            <person name="Watson M."/>
            <person name="Adriaenssens E.M."/>
            <person name="Foster-Nyarko E."/>
            <person name="Jarju S."/>
            <person name="Secka A."/>
            <person name="Antonio M."/>
            <person name="Oren A."/>
            <person name="Chaudhuri R.R."/>
            <person name="La Ragione R."/>
            <person name="Hildebrand F."/>
            <person name="Pallen M.J."/>
        </authorList>
    </citation>
    <scope>NUCLEOTIDE SEQUENCE</scope>
    <source>
        <strain evidence="2">12435</strain>
    </source>
</reference>
<reference evidence="2" key="2">
    <citation type="submission" date="2021-04" db="EMBL/GenBank/DDBJ databases">
        <authorList>
            <person name="Gilroy R."/>
        </authorList>
    </citation>
    <scope>NUCLEOTIDE SEQUENCE</scope>
    <source>
        <strain evidence="2">12435</strain>
    </source>
</reference>
<dbReference type="EMBL" id="DXHS01000118">
    <property type="protein sequence ID" value="HIW03041.1"/>
    <property type="molecule type" value="Genomic_DNA"/>
</dbReference>